<evidence type="ECO:0000313" key="3">
    <source>
        <dbReference type="Proteomes" id="UP001589575"/>
    </source>
</evidence>
<comment type="caution">
    <text evidence="2">The sequence shown here is derived from an EMBL/GenBank/DDBJ whole genome shotgun (WGS) entry which is preliminary data.</text>
</comment>
<accession>A0ABV5G1J7</accession>
<dbReference type="Proteomes" id="UP001589575">
    <property type="component" value="Unassembled WGS sequence"/>
</dbReference>
<sequence>MGEWAWAGAAMRVTARARQLAAAAARCVRMEILRRVKRLPVDRPGRDGPVPKRGAGGGLQRAGTAGEYGREGRPVHPRPPLKRQPPDRRVAASASGHVRSCQALECTHFVEVRARWVRSCTPGGRATAGSGTGAVRTGLRSLAGPG</sequence>
<evidence type="ECO:0000313" key="2">
    <source>
        <dbReference type="EMBL" id="MFB9072782.1"/>
    </source>
</evidence>
<feature type="region of interest" description="Disordered" evidence="1">
    <location>
        <begin position="122"/>
        <end position="146"/>
    </location>
</feature>
<feature type="compositionally biased region" description="Basic and acidic residues" evidence="1">
    <location>
        <begin position="39"/>
        <end position="50"/>
    </location>
</feature>
<proteinExistence type="predicted"/>
<name>A0ABV5G1J7_9MICC</name>
<feature type="region of interest" description="Disordered" evidence="1">
    <location>
        <begin position="39"/>
        <end position="97"/>
    </location>
</feature>
<dbReference type="EMBL" id="JBHMFI010000001">
    <property type="protein sequence ID" value="MFB9072782.1"/>
    <property type="molecule type" value="Genomic_DNA"/>
</dbReference>
<keyword evidence="3" id="KW-1185">Reference proteome</keyword>
<reference evidence="2 3" key="1">
    <citation type="submission" date="2024-09" db="EMBL/GenBank/DDBJ databases">
        <authorList>
            <person name="Sun Q."/>
            <person name="Mori K."/>
        </authorList>
    </citation>
    <scope>NUCLEOTIDE SEQUENCE [LARGE SCALE GENOMIC DNA]</scope>
    <source>
        <strain evidence="2 3">CCM 7609</strain>
    </source>
</reference>
<protein>
    <submittedName>
        <fullName evidence="2">Uncharacterized protein</fullName>
    </submittedName>
</protein>
<evidence type="ECO:0000256" key="1">
    <source>
        <dbReference type="SAM" id="MobiDB-lite"/>
    </source>
</evidence>
<feature type="compositionally biased region" description="Low complexity" evidence="1">
    <location>
        <begin position="123"/>
        <end position="138"/>
    </location>
</feature>
<gene>
    <name evidence="2" type="ORF">ACFFX0_16880</name>
</gene>
<organism evidence="2 3">
    <name type="scientific">Citricoccus parietis</name>
    <dbReference type="NCBI Taxonomy" id="592307"/>
    <lineage>
        <taxon>Bacteria</taxon>
        <taxon>Bacillati</taxon>
        <taxon>Actinomycetota</taxon>
        <taxon>Actinomycetes</taxon>
        <taxon>Micrococcales</taxon>
        <taxon>Micrococcaceae</taxon>
        <taxon>Citricoccus</taxon>
    </lineage>
</organism>